<dbReference type="AlphaFoldDB" id="A0A1Q3FV44"/>
<name>A0A1Q3FV44_CULTA</name>
<reference evidence="3" key="1">
    <citation type="submission" date="2017-01" db="EMBL/GenBank/DDBJ databases">
        <title>A deep insight into the sialotranscriptome of adult male and female Cluex tarsalis mosquitoes.</title>
        <authorList>
            <person name="Ribeiro J.M."/>
            <person name="Moreira F."/>
            <person name="Bernard K.A."/>
            <person name="Calvo E."/>
        </authorList>
    </citation>
    <scope>NUCLEOTIDE SEQUENCE</scope>
    <source>
        <strain evidence="3">Kern County</strain>
        <tissue evidence="3">Salivary glands</tissue>
    </source>
</reference>
<proteinExistence type="predicted"/>
<protein>
    <submittedName>
        <fullName evidence="3">Putative ggy family antimicrobial peptide</fullName>
    </submittedName>
</protein>
<accession>A0A1Q3FV44</accession>
<feature type="compositionally biased region" description="Low complexity" evidence="1">
    <location>
        <begin position="30"/>
        <end position="50"/>
    </location>
</feature>
<keyword evidence="2" id="KW-0732">Signal</keyword>
<feature type="signal peptide" evidence="2">
    <location>
        <begin position="1"/>
        <end position="21"/>
    </location>
</feature>
<sequence length="156" mass="16973">MASFKVTILFAVVALFALVSAIPAPQQPGAARQPIAPRPAGAAPGAGSAADDLEAGSEDKDLQGASSYGYGYYGGYPGYYGGYPYAYSYGWGREFEPCSRSMVVFKTLPFLSYRLPLRIPLWRTVRRILVLSDHTTHDFQPRPSHLPACPFLPSHT</sequence>
<feature type="region of interest" description="Disordered" evidence="1">
    <location>
        <begin position="30"/>
        <end position="64"/>
    </location>
</feature>
<evidence type="ECO:0000256" key="1">
    <source>
        <dbReference type="SAM" id="MobiDB-lite"/>
    </source>
</evidence>
<feature type="chain" id="PRO_5012908005" evidence="2">
    <location>
        <begin position="22"/>
        <end position="156"/>
    </location>
</feature>
<evidence type="ECO:0000256" key="2">
    <source>
        <dbReference type="SAM" id="SignalP"/>
    </source>
</evidence>
<dbReference type="EMBL" id="GFDL01003581">
    <property type="protein sequence ID" value="JAV31464.1"/>
    <property type="molecule type" value="Transcribed_RNA"/>
</dbReference>
<evidence type="ECO:0000313" key="3">
    <source>
        <dbReference type="EMBL" id="JAV31464.1"/>
    </source>
</evidence>
<organism evidence="3">
    <name type="scientific">Culex tarsalis</name>
    <name type="common">Encephalitis mosquito</name>
    <dbReference type="NCBI Taxonomy" id="7177"/>
    <lineage>
        <taxon>Eukaryota</taxon>
        <taxon>Metazoa</taxon>
        <taxon>Ecdysozoa</taxon>
        <taxon>Arthropoda</taxon>
        <taxon>Hexapoda</taxon>
        <taxon>Insecta</taxon>
        <taxon>Pterygota</taxon>
        <taxon>Neoptera</taxon>
        <taxon>Endopterygota</taxon>
        <taxon>Diptera</taxon>
        <taxon>Nematocera</taxon>
        <taxon>Culicoidea</taxon>
        <taxon>Culicidae</taxon>
        <taxon>Culicinae</taxon>
        <taxon>Culicini</taxon>
        <taxon>Culex</taxon>
        <taxon>Culex</taxon>
    </lineage>
</organism>